<sequence length="101" mass="11748">MPTCQNCKSHWSWKQTLRSQFVFDTGMKCPFCNSKQYLNAKTRKKFFLSLIIVLLLMIFPAFFNISPVISVILIFVLAALSLLIYPFYTELTNEEPTLDTK</sequence>
<comment type="caution">
    <text evidence="2">The sequence shown here is derived from an EMBL/GenBank/DDBJ whole genome shotgun (WGS) entry which is preliminary data.</text>
</comment>
<evidence type="ECO:0000313" key="3">
    <source>
        <dbReference type="Proteomes" id="UP000248214"/>
    </source>
</evidence>
<keyword evidence="1" id="KW-1133">Transmembrane helix</keyword>
<gene>
    <name evidence="2" type="ORF">CR194_09340</name>
</gene>
<dbReference type="RefSeq" id="WP_110609409.1">
    <property type="nucleotide sequence ID" value="NZ_PDOD01000002.1"/>
</dbReference>
<evidence type="ECO:0000313" key="2">
    <source>
        <dbReference type="EMBL" id="PYZ93377.1"/>
    </source>
</evidence>
<evidence type="ECO:0000256" key="1">
    <source>
        <dbReference type="SAM" id="Phobius"/>
    </source>
</evidence>
<feature type="transmembrane region" description="Helical" evidence="1">
    <location>
        <begin position="69"/>
        <end position="88"/>
    </location>
</feature>
<dbReference type="Proteomes" id="UP000248214">
    <property type="component" value="Unassembled WGS sequence"/>
</dbReference>
<dbReference type="AlphaFoldDB" id="A0A323TII7"/>
<dbReference type="InterPro" id="IPR026369">
    <property type="entry name" value="CxxC_20_CxxC"/>
</dbReference>
<keyword evidence="1" id="KW-0472">Membrane</keyword>
<dbReference type="EMBL" id="PDOD01000002">
    <property type="protein sequence ID" value="PYZ93377.1"/>
    <property type="molecule type" value="Genomic_DNA"/>
</dbReference>
<reference evidence="2 3" key="1">
    <citation type="submission" date="2017-10" db="EMBL/GenBank/DDBJ databases">
        <title>Bacillus sp. nov., a halophilic bacterium isolated from a Keqin Lake.</title>
        <authorList>
            <person name="Wang H."/>
        </authorList>
    </citation>
    <scope>NUCLEOTIDE SEQUENCE [LARGE SCALE GENOMIC DNA]</scope>
    <source>
        <strain evidence="2 3">KQ-12</strain>
    </source>
</reference>
<evidence type="ECO:0008006" key="4">
    <source>
        <dbReference type="Google" id="ProtNLM"/>
    </source>
</evidence>
<protein>
    <recommendedName>
        <fullName evidence="4">Cxxc_20_cxxc protein</fullName>
    </recommendedName>
</protein>
<keyword evidence="3" id="KW-1185">Reference proteome</keyword>
<dbReference type="NCBIfam" id="TIGR04104">
    <property type="entry name" value="cxxc_20_cxxc"/>
    <property type="match status" value="1"/>
</dbReference>
<feature type="transmembrane region" description="Helical" evidence="1">
    <location>
        <begin position="46"/>
        <end position="63"/>
    </location>
</feature>
<accession>A0A323TII7</accession>
<name>A0A323TII7_9BACI</name>
<dbReference type="OrthoDB" id="2418141at2"/>
<keyword evidence="1" id="KW-0812">Transmembrane</keyword>
<proteinExistence type="predicted"/>
<organism evidence="2 3">
    <name type="scientific">Salipaludibacillus keqinensis</name>
    <dbReference type="NCBI Taxonomy" id="2045207"/>
    <lineage>
        <taxon>Bacteria</taxon>
        <taxon>Bacillati</taxon>
        <taxon>Bacillota</taxon>
        <taxon>Bacilli</taxon>
        <taxon>Bacillales</taxon>
        <taxon>Bacillaceae</taxon>
    </lineage>
</organism>